<comment type="caution">
    <text evidence="2">The sequence shown here is derived from an EMBL/GenBank/DDBJ whole genome shotgun (WGS) entry which is preliminary data.</text>
</comment>
<dbReference type="EMBL" id="BLXT01002700">
    <property type="protein sequence ID" value="GFN96768.1"/>
    <property type="molecule type" value="Genomic_DNA"/>
</dbReference>
<feature type="region of interest" description="Disordered" evidence="1">
    <location>
        <begin position="1"/>
        <end position="28"/>
    </location>
</feature>
<keyword evidence="3" id="KW-1185">Reference proteome</keyword>
<evidence type="ECO:0000313" key="2">
    <source>
        <dbReference type="EMBL" id="GFN96768.1"/>
    </source>
</evidence>
<feature type="compositionally biased region" description="Basic and acidic residues" evidence="1">
    <location>
        <begin position="1"/>
        <end position="16"/>
    </location>
</feature>
<name>A0AAV3ZQU2_9GAST</name>
<proteinExistence type="predicted"/>
<feature type="non-terminal residue" evidence="2">
    <location>
        <position position="76"/>
    </location>
</feature>
<evidence type="ECO:0000256" key="1">
    <source>
        <dbReference type="SAM" id="MobiDB-lite"/>
    </source>
</evidence>
<reference evidence="2 3" key="1">
    <citation type="journal article" date="2021" name="Elife">
        <title>Chloroplast acquisition without the gene transfer in kleptoplastic sea slugs, Plakobranchus ocellatus.</title>
        <authorList>
            <person name="Maeda T."/>
            <person name="Takahashi S."/>
            <person name="Yoshida T."/>
            <person name="Shimamura S."/>
            <person name="Takaki Y."/>
            <person name="Nagai Y."/>
            <person name="Toyoda A."/>
            <person name="Suzuki Y."/>
            <person name="Arimoto A."/>
            <person name="Ishii H."/>
            <person name="Satoh N."/>
            <person name="Nishiyama T."/>
            <person name="Hasebe M."/>
            <person name="Maruyama T."/>
            <person name="Minagawa J."/>
            <person name="Obokata J."/>
            <person name="Shigenobu S."/>
        </authorList>
    </citation>
    <scope>NUCLEOTIDE SEQUENCE [LARGE SCALE GENOMIC DNA]</scope>
</reference>
<organism evidence="2 3">
    <name type="scientific">Plakobranchus ocellatus</name>
    <dbReference type="NCBI Taxonomy" id="259542"/>
    <lineage>
        <taxon>Eukaryota</taxon>
        <taxon>Metazoa</taxon>
        <taxon>Spiralia</taxon>
        <taxon>Lophotrochozoa</taxon>
        <taxon>Mollusca</taxon>
        <taxon>Gastropoda</taxon>
        <taxon>Heterobranchia</taxon>
        <taxon>Euthyneura</taxon>
        <taxon>Panpulmonata</taxon>
        <taxon>Sacoglossa</taxon>
        <taxon>Placobranchoidea</taxon>
        <taxon>Plakobranchidae</taxon>
        <taxon>Plakobranchus</taxon>
    </lineage>
</organism>
<gene>
    <name evidence="2" type="ORF">PoB_002327400</name>
</gene>
<protein>
    <submittedName>
        <fullName evidence="2">Uncharacterized protein</fullName>
    </submittedName>
</protein>
<sequence length="76" mass="8795">MDAMRDTIRDTMRDATRNTMSDTMKDTIRDTMKDDEGCKKGYTEICIWKYMRDLDECSGGNNRDTMRSIVTLGGQK</sequence>
<evidence type="ECO:0000313" key="3">
    <source>
        <dbReference type="Proteomes" id="UP000735302"/>
    </source>
</evidence>
<dbReference type="AlphaFoldDB" id="A0AAV3ZQU2"/>
<accession>A0AAV3ZQU2</accession>
<dbReference type="Proteomes" id="UP000735302">
    <property type="component" value="Unassembled WGS sequence"/>
</dbReference>